<dbReference type="AlphaFoldDB" id="A0A6V7C7X1"/>
<reference evidence="2" key="1">
    <citation type="submission" date="2020-07" db="EMBL/GenBank/DDBJ databases">
        <authorList>
            <person name="Pothier F. J."/>
        </authorList>
    </citation>
    <scope>NUCLEOTIDE SEQUENCE</scope>
    <source>
        <strain evidence="2">CFBP 8129</strain>
    </source>
</reference>
<proteinExistence type="predicted"/>
<feature type="transmembrane region" description="Helical" evidence="1">
    <location>
        <begin position="130"/>
        <end position="149"/>
    </location>
</feature>
<protein>
    <submittedName>
        <fullName evidence="2">Uncharacterized protein</fullName>
    </submittedName>
</protein>
<feature type="transmembrane region" description="Helical" evidence="1">
    <location>
        <begin position="21"/>
        <end position="40"/>
    </location>
</feature>
<evidence type="ECO:0000313" key="2">
    <source>
        <dbReference type="EMBL" id="CAD0309732.1"/>
    </source>
</evidence>
<dbReference type="RefSeq" id="WP_043909388.1">
    <property type="nucleotide sequence ID" value="NZ_JAHLSN010000011.1"/>
</dbReference>
<evidence type="ECO:0000256" key="1">
    <source>
        <dbReference type="SAM" id="Phobius"/>
    </source>
</evidence>
<keyword evidence="1" id="KW-0472">Membrane</keyword>
<keyword evidence="1" id="KW-1133">Transmembrane helix</keyword>
<dbReference type="EMBL" id="LR828253">
    <property type="protein sequence ID" value="CAD0309732.1"/>
    <property type="molecule type" value="Genomic_DNA"/>
</dbReference>
<gene>
    <name evidence="2" type="ORF">CFBP8129_09670</name>
</gene>
<accession>A0A6V7C7X1</accession>
<feature type="transmembrane region" description="Helical" evidence="1">
    <location>
        <begin position="52"/>
        <end position="78"/>
    </location>
</feature>
<sequence length="175" mass="19121">MDRTLSPHAHWYRSAESLRNLLIVVVLTLALTTSLLVLAYRTAFTALLGLAHSLAIVGAVLHFAVVLLLTVLIAHSTIVWKKLRSQGKQTAELRQLRQIIFNTTGMTVLMLMLTVGAACLPLVMRLVMQLPELGLVFAFLLILVVLHSANINRSARQLGDAITAAERSARCTMAA</sequence>
<keyword evidence="1" id="KW-0812">Transmembrane</keyword>
<dbReference type="EMBL" id="LR828253">
    <property type="protein sequence ID" value="CAD0309734.1"/>
    <property type="molecule type" value="Genomic_DNA"/>
</dbReference>
<organism evidence="2">
    <name type="scientific">Xanthomonas hortorum pv. gardneri</name>
    <dbReference type="NCBI Taxonomy" id="2754056"/>
    <lineage>
        <taxon>Bacteria</taxon>
        <taxon>Pseudomonadati</taxon>
        <taxon>Pseudomonadota</taxon>
        <taxon>Gammaproteobacteria</taxon>
        <taxon>Lysobacterales</taxon>
        <taxon>Lysobacteraceae</taxon>
        <taxon>Xanthomonas</taxon>
    </lineage>
</organism>
<name>A0A6V7C7X1_9XANT</name>
<feature type="transmembrane region" description="Helical" evidence="1">
    <location>
        <begin position="99"/>
        <end position="124"/>
    </location>
</feature>